<dbReference type="InterPro" id="IPR036866">
    <property type="entry name" value="RibonucZ/Hydroxyglut_hydro"/>
</dbReference>
<comment type="caution">
    <text evidence="1">The sequence shown here is derived from an EMBL/GenBank/DDBJ whole genome shotgun (WGS) entry which is preliminary data.</text>
</comment>
<keyword evidence="2" id="KW-1185">Reference proteome</keyword>
<organism evidence="1 2">
    <name type="scientific">Chroococcidiopsis cubana SAG 39.79</name>
    <dbReference type="NCBI Taxonomy" id="388085"/>
    <lineage>
        <taxon>Bacteria</taxon>
        <taxon>Bacillati</taxon>
        <taxon>Cyanobacteriota</taxon>
        <taxon>Cyanophyceae</taxon>
        <taxon>Chroococcidiopsidales</taxon>
        <taxon>Chroococcidiopsidaceae</taxon>
        <taxon>Chroococcidiopsis</taxon>
    </lineage>
</organism>
<dbReference type="Proteomes" id="UP000282574">
    <property type="component" value="Unassembled WGS sequence"/>
</dbReference>
<dbReference type="Pfam" id="PF14234">
    <property type="entry name" value="DUF4336"/>
    <property type="match status" value="1"/>
</dbReference>
<dbReference type="AlphaFoldDB" id="A0AB37UGK9"/>
<dbReference type="EMBL" id="RSCK01000043">
    <property type="protein sequence ID" value="RUT10402.1"/>
    <property type="molecule type" value="Genomic_DNA"/>
</dbReference>
<proteinExistence type="predicted"/>
<gene>
    <name evidence="1" type="ORF">DSM107010_42900</name>
</gene>
<protein>
    <recommendedName>
        <fullName evidence="3">DUF4336 domain-containing protein</fullName>
    </recommendedName>
</protein>
<dbReference type="PANTHER" id="PTHR33835">
    <property type="entry name" value="YALI0C07656P"/>
    <property type="match status" value="1"/>
</dbReference>
<dbReference type="SUPFAM" id="SSF56281">
    <property type="entry name" value="Metallo-hydrolase/oxidoreductase"/>
    <property type="match status" value="1"/>
</dbReference>
<dbReference type="RefSeq" id="WP_106167035.1">
    <property type="nucleotide sequence ID" value="NZ_JAVKZF010000001.1"/>
</dbReference>
<reference evidence="1 2" key="1">
    <citation type="journal article" date="2019" name="Genome Biol. Evol.">
        <title>Day and night: Metabolic profiles and evolutionary relationships of six axenic non-marine cyanobacteria.</title>
        <authorList>
            <person name="Will S.E."/>
            <person name="Henke P."/>
            <person name="Boedeker C."/>
            <person name="Huang S."/>
            <person name="Brinkmann H."/>
            <person name="Rohde M."/>
            <person name="Jarek M."/>
            <person name="Friedl T."/>
            <person name="Seufert S."/>
            <person name="Schumacher M."/>
            <person name="Overmann J."/>
            <person name="Neumann-Schaal M."/>
            <person name="Petersen J."/>
        </authorList>
    </citation>
    <scope>NUCLEOTIDE SEQUENCE [LARGE SCALE GENOMIC DNA]</scope>
    <source>
        <strain evidence="1 2">SAG 39.79</strain>
    </source>
</reference>
<name>A0AB37UGK9_9CYAN</name>
<evidence type="ECO:0000313" key="2">
    <source>
        <dbReference type="Proteomes" id="UP000282574"/>
    </source>
</evidence>
<accession>A0AB37UGK9</accession>
<evidence type="ECO:0000313" key="1">
    <source>
        <dbReference type="EMBL" id="RUT10402.1"/>
    </source>
</evidence>
<sequence>MQTYEPINTLKSVDENIWIVDGPIAYMQAYGTNIPFPTRMTVIRLANGNLFIHSPTHLTDSLKTEIDALGIVRHLISPNKIHYASIGRWGQVYPQAIKWASPGVRERSKKMGFNITFDRELDSEPDPAWANEIDQAIVRGSRFMEEVVFFHKLSKTIILADLIENFEKQKASKFFAFVARLAGSLDPDGKAPLDLRFTFWGRKKQALAAVDKMLAWEPNKVIFAHGRWYQENGKEELKRAFRWLRN</sequence>
<evidence type="ECO:0008006" key="3">
    <source>
        <dbReference type="Google" id="ProtNLM"/>
    </source>
</evidence>
<dbReference type="InterPro" id="IPR025638">
    <property type="entry name" value="DUF4336"/>
</dbReference>
<dbReference type="PANTHER" id="PTHR33835:SF1">
    <property type="entry name" value="METALLO-BETA-LACTAMASE DOMAIN-CONTAINING PROTEIN"/>
    <property type="match status" value="1"/>
</dbReference>